<name>A0A2M7VJZ4_9BACT</name>
<dbReference type="AlphaFoldDB" id="A0A2M7VJZ4"/>
<evidence type="ECO:0000313" key="1">
    <source>
        <dbReference type="EMBL" id="PJA02162.1"/>
    </source>
</evidence>
<accession>A0A2M7VJZ4</accession>
<sequence length="117" mass="13682">MKKEVQKLNKEIAIIHWEDSWTHGNVQLSEKKWKDKNIGYAVSAGLVVSEDDKQISLATDYFYPQNVDNEGSFRMVNSFPKSAIHEIVRIKLPAEIKKQINKYYIDLEKIKKSKKEK</sequence>
<dbReference type="Proteomes" id="UP000231469">
    <property type="component" value="Unassembled WGS sequence"/>
</dbReference>
<dbReference type="EMBL" id="PFPS01000092">
    <property type="protein sequence ID" value="PJA02162.1"/>
    <property type="molecule type" value="Genomic_DNA"/>
</dbReference>
<organism evidence="1 2">
    <name type="scientific">bacterium (Candidatus Gribaldobacteria) CG_4_10_14_0_2_um_filter_36_18</name>
    <dbReference type="NCBI Taxonomy" id="2014264"/>
    <lineage>
        <taxon>Bacteria</taxon>
        <taxon>Candidatus Gribaldobacteria</taxon>
    </lineage>
</organism>
<comment type="caution">
    <text evidence="1">The sequence shown here is derived from an EMBL/GenBank/DDBJ whole genome shotgun (WGS) entry which is preliminary data.</text>
</comment>
<evidence type="ECO:0000313" key="2">
    <source>
        <dbReference type="Proteomes" id="UP000231469"/>
    </source>
</evidence>
<protein>
    <submittedName>
        <fullName evidence="1">Uncharacterized protein</fullName>
    </submittedName>
</protein>
<gene>
    <name evidence="1" type="ORF">COX73_02270</name>
</gene>
<reference evidence="2" key="1">
    <citation type="submission" date="2017-09" db="EMBL/GenBank/DDBJ databases">
        <title>Depth-based differentiation of microbial function through sediment-hosted aquifers and enrichment of novel symbionts in the deep terrestrial subsurface.</title>
        <authorList>
            <person name="Probst A.J."/>
            <person name="Ladd B."/>
            <person name="Jarett J.K."/>
            <person name="Geller-Mcgrath D.E."/>
            <person name="Sieber C.M.K."/>
            <person name="Emerson J.B."/>
            <person name="Anantharaman K."/>
            <person name="Thomas B.C."/>
            <person name="Malmstrom R."/>
            <person name="Stieglmeier M."/>
            <person name="Klingl A."/>
            <person name="Woyke T."/>
            <person name="Ryan C.M."/>
            <person name="Banfield J.F."/>
        </authorList>
    </citation>
    <scope>NUCLEOTIDE SEQUENCE [LARGE SCALE GENOMIC DNA]</scope>
</reference>
<proteinExistence type="predicted"/>